<evidence type="ECO:0000313" key="6">
    <source>
        <dbReference type="Proteomes" id="UP000003491"/>
    </source>
</evidence>
<dbReference type="PANTHER" id="PTHR10357">
    <property type="entry name" value="ALPHA-AMYLASE FAMILY MEMBER"/>
    <property type="match status" value="1"/>
</dbReference>
<dbReference type="EMBL" id="ACGR01000023">
    <property type="protein sequence ID" value="EEJ60599.1"/>
    <property type="molecule type" value="Genomic_DNA"/>
</dbReference>
<dbReference type="GO" id="GO:0043896">
    <property type="term" value="F:glucan 1,6-alpha-glucosidase activity"/>
    <property type="evidence" value="ECO:0007669"/>
    <property type="project" value="UniProtKB-EC"/>
</dbReference>
<dbReference type="Pfam" id="PF23915">
    <property type="entry name" value="SusG_C"/>
    <property type="match status" value="1"/>
</dbReference>
<evidence type="ECO:0000256" key="3">
    <source>
        <dbReference type="ARBA" id="ARBA00023295"/>
    </source>
</evidence>
<dbReference type="CDD" id="cd11333">
    <property type="entry name" value="AmyAc_SI_OligoGlu_DGase"/>
    <property type="match status" value="1"/>
</dbReference>
<dbReference type="Pfam" id="PF00128">
    <property type="entry name" value="Alpha-amylase"/>
    <property type="match status" value="1"/>
</dbReference>
<dbReference type="InterPro" id="IPR045857">
    <property type="entry name" value="O16G_dom_2"/>
</dbReference>
<evidence type="ECO:0000313" key="5">
    <source>
        <dbReference type="EMBL" id="EEJ60599.1"/>
    </source>
</evidence>
<keyword evidence="3 5" id="KW-0326">Glycosidase</keyword>
<dbReference type="InterPro" id="IPR006047">
    <property type="entry name" value="GH13_cat_dom"/>
</dbReference>
<dbReference type="SMART" id="SM00642">
    <property type="entry name" value="Aamy"/>
    <property type="match status" value="1"/>
</dbReference>
<dbReference type="GO" id="GO:0009313">
    <property type="term" value="P:oligosaccharide catabolic process"/>
    <property type="evidence" value="ECO:0007669"/>
    <property type="project" value="TreeGrafter"/>
</dbReference>
<dbReference type="NCBIfam" id="NF008183">
    <property type="entry name" value="PRK10933.1"/>
    <property type="match status" value="1"/>
</dbReference>
<dbReference type="SUPFAM" id="SSF51445">
    <property type="entry name" value="(Trans)glycosidases"/>
    <property type="match status" value="1"/>
</dbReference>
<protein>
    <submittedName>
        <fullName evidence="5">Alpha amylase, catalytic domain protein</fullName>
        <ecNumber evidence="5">3.2.1.70</ecNumber>
    </submittedName>
</protein>
<dbReference type="FunFam" id="3.20.20.80:FF:000064">
    <property type="entry name" value="Oligo-1,6-glucosidase"/>
    <property type="match status" value="2"/>
</dbReference>
<dbReference type="InterPro" id="IPR056300">
    <property type="entry name" value="SusG-like_C"/>
</dbReference>
<reference evidence="5 6" key="1">
    <citation type="submission" date="2009-01" db="EMBL/GenBank/DDBJ databases">
        <authorList>
            <person name="Qin X."/>
            <person name="Bachman B."/>
            <person name="Battles P."/>
            <person name="Bell A."/>
            <person name="Bess C."/>
            <person name="Bickham C."/>
            <person name="Chaboub L."/>
            <person name="Chen D."/>
            <person name="Coyle M."/>
            <person name="Deiros D.R."/>
            <person name="Dinh H."/>
            <person name="Forbes L."/>
            <person name="Fowler G."/>
            <person name="Francisco L."/>
            <person name="Fu Q."/>
            <person name="Gubbala S."/>
            <person name="Hale W."/>
            <person name="Han Y."/>
            <person name="Hemphill L."/>
            <person name="Highlander S.K."/>
            <person name="Hirani K."/>
            <person name="Hogues M."/>
            <person name="Jackson L."/>
            <person name="Jakkamsetti A."/>
            <person name="Javaid M."/>
            <person name="Jiang H."/>
            <person name="Korchina V."/>
            <person name="Kovar C."/>
            <person name="Lara F."/>
            <person name="Lee S."/>
            <person name="Mata R."/>
            <person name="Mathew T."/>
            <person name="Moen C."/>
            <person name="Morales K."/>
            <person name="Munidasa M."/>
            <person name="Nazareth L."/>
            <person name="Ngo R."/>
            <person name="Nguyen L."/>
            <person name="Okwuonu G."/>
            <person name="Ongeri F."/>
            <person name="Patil S."/>
            <person name="Petrosino J."/>
            <person name="Pham C."/>
            <person name="Pham P."/>
            <person name="Pu L.-L."/>
            <person name="Puazo M."/>
            <person name="Raj R."/>
            <person name="Reid J."/>
            <person name="Rouhana J."/>
            <person name="Saada N."/>
            <person name="Shang Y."/>
            <person name="Simmons D."/>
            <person name="Thornton R."/>
            <person name="Warren J."/>
            <person name="Weissenberger G."/>
            <person name="Zhang J."/>
            <person name="Zhang L."/>
            <person name="Zhou C."/>
            <person name="Zhu D."/>
            <person name="Muzny D."/>
            <person name="Worley K."/>
            <person name="Gibbs R."/>
        </authorList>
    </citation>
    <scope>NUCLEOTIDE SEQUENCE [LARGE SCALE GENOMIC DNA]</scope>
    <source>
        <strain evidence="5 6">ATCC 33200</strain>
    </source>
</reference>
<accession>C2E3D8</accession>
<keyword evidence="2 5" id="KW-0378">Hydrolase</keyword>
<comment type="similarity">
    <text evidence="1">Belongs to the glycosyl hydrolase 13 family.</text>
</comment>
<dbReference type="InterPro" id="IPR017853">
    <property type="entry name" value="GH"/>
</dbReference>
<dbReference type="FunFam" id="3.90.400.10:FF:000002">
    <property type="entry name" value="Sucrose isomerase"/>
    <property type="match status" value="1"/>
</dbReference>
<evidence type="ECO:0000256" key="1">
    <source>
        <dbReference type="ARBA" id="ARBA00008061"/>
    </source>
</evidence>
<comment type="caution">
    <text evidence="5">The sequence shown here is derived from an EMBL/GenBank/DDBJ whole genome shotgun (WGS) entry which is preliminary data.</text>
</comment>
<dbReference type="Gene3D" id="2.60.40.1180">
    <property type="entry name" value="Golgi alpha-mannosidase II"/>
    <property type="match status" value="1"/>
</dbReference>
<gene>
    <name evidence="5" type="primary">dexB</name>
    <name evidence="5" type="ORF">HMPREF0528_0262</name>
</gene>
<feature type="domain" description="Glycosyl hydrolase family 13 catalytic" evidence="4">
    <location>
        <begin position="49"/>
        <end position="442"/>
    </location>
</feature>
<dbReference type="GO" id="GO:0004556">
    <property type="term" value="F:alpha-amylase activity"/>
    <property type="evidence" value="ECO:0007669"/>
    <property type="project" value="TreeGrafter"/>
</dbReference>
<dbReference type="InterPro" id="IPR013780">
    <property type="entry name" value="Glyco_hydro_b"/>
</dbReference>
<dbReference type="EC" id="3.2.1.70" evidence="5"/>
<sequence>MLMESQQVLIKVNQIKVYVKKVSCLTGHFFICLKEKNMKPWWKKAVVYQVYPKSFQDSNGDGIGDIPGIISRLGYLEKLGIDAIWLSPVYLSPGVDNGYDISDYQKIDPQYGTMADMDNLIREARKHHIRIIMDLVVNHTSDQHPWFIEARKSKENPYRDFYIWRDPVEGHAPNELKSAFSGSAWKFDEKTGQYYLHFFADQQPDLNWKNPKLRNKIYEMMNYWIDKGIGGFRMDVIELIGKDPDKKIRENGPMLHPYLKEMNENTFAGKELMTVGETWNSTPKIAAEYSDPARHELSMVFQFENQSLDQQEGKEKWDLRPLDLGELKKVLVKWQTEIDFNHAWNSLFWENHDIPRVISRWGNDKEYRVQSAKMFAIVLHLMHGTPYIYNGEEIGMTNCPVKSIDEVEDIESINMYRERIDKGYSKDELIKAINTKGRDNARRPMQWSNGENADFTTGTPWLKLNPNYKTINVKEALEDPNSIFYTYQKLIRLRHENSVVVDGDFELVENTSDNILAFWRKLEDEKWLIVSNLSGEEQNLNLDISFKKVLISNYEKRDSLKDMVLKPYEAFAVKA</sequence>
<evidence type="ECO:0000256" key="2">
    <source>
        <dbReference type="ARBA" id="ARBA00022801"/>
    </source>
</evidence>
<dbReference type="PANTHER" id="PTHR10357:SF179">
    <property type="entry name" value="NEUTRAL AND BASIC AMINO ACID TRANSPORT PROTEIN RBAT"/>
    <property type="match status" value="1"/>
</dbReference>
<dbReference type="HOGENOM" id="CLU_006462_1_2_9"/>
<dbReference type="AlphaFoldDB" id="C2E3D8"/>
<dbReference type="Gene3D" id="3.90.400.10">
    <property type="entry name" value="Oligo-1,6-glucosidase, Domain 2"/>
    <property type="match status" value="1"/>
</dbReference>
<organism evidence="5 6">
    <name type="scientific">Lactobacillus johnsonii ATCC 33200</name>
    <dbReference type="NCBI Taxonomy" id="525330"/>
    <lineage>
        <taxon>Bacteria</taxon>
        <taxon>Bacillati</taxon>
        <taxon>Bacillota</taxon>
        <taxon>Bacilli</taxon>
        <taxon>Lactobacillales</taxon>
        <taxon>Lactobacillaceae</taxon>
        <taxon>Lactobacillus</taxon>
    </lineage>
</organism>
<evidence type="ECO:0000259" key="4">
    <source>
        <dbReference type="SMART" id="SM00642"/>
    </source>
</evidence>
<dbReference type="FunFam" id="2.60.40.1180:FF:000007">
    <property type="entry name" value="Sucrose isomerase"/>
    <property type="match status" value="1"/>
</dbReference>
<dbReference type="Gene3D" id="3.20.20.80">
    <property type="entry name" value="Glycosidases"/>
    <property type="match status" value="1"/>
</dbReference>
<proteinExistence type="inferred from homology"/>
<name>C2E3D8_LACJH</name>
<dbReference type="SUPFAM" id="SSF51011">
    <property type="entry name" value="Glycosyl hydrolase domain"/>
    <property type="match status" value="1"/>
</dbReference>
<dbReference type="Proteomes" id="UP000003491">
    <property type="component" value="Unassembled WGS sequence"/>
</dbReference>